<feature type="compositionally biased region" description="Polar residues" evidence="1">
    <location>
        <begin position="452"/>
        <end position="465"/>
    </location>
</feature>
<reference evidence="2 3" key="1">
    <citation type="journal article" date="2021" name="G3 (Bethesda)">
        <title>Improved contiguity of the threespine stickleback genome using long-read sequencing.</title>
        <authorList>
            <person name="Nath S."/>
            <person name="Shaw D.E."/>
            <person name="White M.A."/>
        </authorList>
    </citation>
    <scope>NUCLEOTIDE SEQUENCE [LARGE SCALE GENOMIC DNA]</scope>
    <source>
        <strain evidence="2 3">Lake Benthic</strain>
    </source>
</reference>
<dbReference type="GeneTree" id="ENSGT00390000015361"/>
<dbReference type="Pfam" id="PF07093">
    <property type="entry name" value="SGT1"/>
    <property type="match status" value="2"/>
</dbReference>
<organism evidence="2 3">
    <name type="scientific">Gasterosteus aculeatus aculeatus</name>
    <name type="common">three-spined stickleback</name>
    <dbReference type="NCBI Taxonomy" id="481459"/>
    <lineage>
        <taxon>Eukaryota</taxon>
        <taxon>Metazoa</taxon>
        <taxon>Chordata</taxon>
        <taxon>Craniata</taxon>
        <taxon>Vertebrata</taxon>
        <taxon>Euteleostomi</taxon>
        <taxon>Actinopterygii</taxon>
        <taxon>Neopterygii</taxon>
        <taxon>Teleostei</taxon>
        <taxon>Neoteleostei</taxon>
        <taxon>Acanthomorphata</taxon>
        <taxon>Eupercaria</taxon>
        <taxon>Perciformes</taxon>
        <taxon>Cottioidei</taxon>
        <taxon>Gasterosteales</taxon>
        <taxon>Gasterosteidae</taxon>
        <taxon>Gasterosteus</taxon>
    </lineage>
</organism>
<dbReference type="GO" id="GO:0005634">
    <property type="term" value="C:nucleus"/>
    <property type="evidence" value="ECO:0007669"/>
    <property type="project" value="TreeGrafter"/>
</dbReference>
<evidence type="ECO:0000313" key="2">
    <source>
        <dbReference type="Ensembl" id="ENSGACP00000034683.1"/>
    </source>
</evidence>
<accession>A0AAQ4P7W0</accession>
<evidence type="ECO:0000313" key="3">
    <source>
        <dbReference type="Proteomes" id="UP000007635"/>
    </source>
</evidence>
<reference evidence="2" key="3">
    <citation type="submission" date="2025-09" db="UniProtKB">
        <authorList>
            <consortium name="Ensembl"/>
        </authorList>
    </citation>
    <scope>IDENTIFICATION</scope>
</reference>
<dbReference type="AlphaFoldDB" id="A0AAQ4P7W0"/>
<dbReference type="PANTHER" id="PTHR13060:SF0">
    <property type="entry name" value="PROTEIN ECDYSONELESS HOMOLOG"/>
    <property type="match status" value="1"/>
</dbReference>
<evidence type="ECO:0000256" key="1">
    <source>
        <dbReference type="SAM" id="MobiDB-lite"/>
    </source>
</evidence>
<feature type="compositionally biased region" description="Acidic residues" evidence="1">
    <location>
        <begin position="499"/>
        <end position="524"/>
    </location>
</feature>
<sequence>MLVVENPSPSHLKSTMDNLQRRTIQEDMVQYKLFWIQTDSSTSQQTEEHLKHLVEEVLAKVASLLIQYIWQHQSFNLKYHPEKAGVPAHIGGSTQFGDNVEDEWFVVYLLQQITEAFPELIARVEDNDGEFLLIEAADYLPKWLNPDTSENRVFLYKGELHILPCPSKSSPVGVSKDVVPSVEQATSMLSTHPGACLASPKIRSALKKRLEGYPEKIKADLHRAHCFIPSAIATVLAQRPDLVAPAVLAFYLRDPVDLQACRSFKTFPPDTRVLTSVTFTRCLYAQLQQQQFTPDRRSGFTLHPHTHPQYKSHELGMKLAHGFEILCCKCRLPSSEPDAPVSCNPQWKGFMDSLKANGYFQVKLEGSAHYRELTRSAENFFKQSVASKSSASSPGEEVLQLLHSCSPIDFEELKKQEARLPQEDSDSWLDITTQDLERMLQERNVGRADVGSRNSNSTKQGTQNADYSVCGRCETRCKNKWKHLLKSVFFIFIGSNEELDSDDLDDDDDDDDDDDEEGEEEEEEKEGHTDMNGTETLDGLKKYMDEMDQELMSTNIGQSFNLTVNSITTHPHKGPREETGEEEIQPLDVDLNLVTNLLESLSCQSGLAGPASNLLQSLGIHLPPNSDPS</sequence>
<feature type="region of interest" description="Disordered" evidence="1">
    <location>
        <begin position="443"/>
        <end position="465"/>
    </location>
</feature>
<reference evidence="2" key="2">
    <citation type="submission" date="2025-08" db="UniProtKB">
        <authorList>
            <consortium name="Ensembl"/>
        </authorList>
    </citation>
    <scope>IDENTIFICATION</scope>
</reference>
<dbReference type="Ensembl" id="ENSGACT00000085031.1">
    <property type="protein sequence ID" value="ENSGACP00000034683.1"/>
    <property type="gene ID" value="ENSGACG00000010249.2"/>
</dbReference>
<proteinExistence type="predicted"/>
<dbReference type="InterPro" id="IPR010770">
    <property type="entry name" value="Ecd"/>
</dbReference>
<name>A0AAQ4P7W0_GASAC</name>
<keyword evidence="3" id="KW-1185">Reference proteome</keyword>
<dbReference type="PANTHER" id="PTHR13060">
    <property type="entry name" value="SGT1 PROTEIN HSGT1 SUPPRESSOR OF GCR2"/>
    <property type="match status" value="1"/>
</dbReference>
<feature type="region of interest" description="Disordered" evidence="1">
    <location>
        <begin position="499"/>
        <end position="536"/>
    </location>
</feature>
<dbReference type="Proteomes" id="UP000007635">
    <property type="component" value="Chromosome VI"/>
</dbReference>
<protein>
    <submittedName>
        <fullName evidence="2">Ecdysoneless homolog (Drosophila)</fullName>
    </submittedName>
</protein>